<keyword evidence="1" id="KW-1133">Transmembrane helix</keyword>
<evidence type="ECO:0000313" key="2">
    <source>
        <dbReference type="EMBL" id="KYP40940.1"/>
    </source>
</evidence>
<reference evidence="2" key="1">
    <citation type="journal article" date="2012" name="Nat. Biotechnol.">
        <title>Draft genome sequence of pigeonpea (Cajanus cajan), an orphan legume crop of resource-poor farmers.</title>
        <authorList>
            <person name="Varshney R.K."/>
            <person name="Chen W."/>
            <person name="Li Y."/>
            <person name="Bharti A.K."/>
            <person name="Saxena R.K."/>
            <person name="Schlueter J.A."/>
            <person name="Donoghue M.T."/>
            <person name="Azam S."/>
            <person name="Fan G."/>
            <person name="Whaley A.M."/>
            <person name="Farmer A.D."/>
            <person name="Sheridan J."/>
            <person name="Iwata A."/>
            <person name="Tuteja R."/>
            <person name="Penmetsa R.V."/>
            <person name="Wu W."/>
            <person name="Upadhyaya H.D."/>
            <person name="Yang S.P."/>
            <person name="Shah T."/>
            <person name="Saxena K.B."/>
            <person name="Michael T."/>
            <person name="McCombie W.R."/>
            <person name="Yang B."/>
            <person name="Zhang G."/>
            <person name="Yang H."/>
            <person name="Wang J."/>
            <person name="Spillane C."/>
            <person name="Cook D.R."/>
            <person name="May G.D."/>
            <person name="Xu X."/>
            <person name="Jackson S.A."/>
        </authorList>
    </citation>
    <scope>NUCLEOTIDE SEQUENCE [LARGE SCALE GENOMIC DNA]</scope>
</reference>
<keyword evidence="1" id="KW-0812">Transmembrane</keyword>
<dbReference type="EMBL" id="KQ483804">
    <property type="protein sequence ID" value="KYP40940.1"/>
    <property type="molecule type" value="Genomic_DNA"/>
</dbReference>
<feature type="transmembrane region" description="Helical" evidence="1">
    <location>
        <begin position="49"/>
        <end position="67"/>
    </location>
</feature>
<dbReference type="PANTHER" id="PTHR31286">
    <property type="entry name" value="GLYCINE-RICH CELL WALL STRUCTURAL PROTEIN 1.8-LIKE"/>
    <property type="match status" value="1"/>
</dbReference>
<proteinExistence type="predicted"/>
<gene>
    <name evidence="2" type="ORF">KK1_037708</name>
</gene>
<keyword evidence="3" id="KW-1185">Reference proteome</keyword>
<dbReference type="AlphaFoldDB" id="A0A151RE96"/>
<accession>A0A151RE96</accession>
<dbReference type="Gramene" id="C.cajan_38587.t">
    <property type="protein sequence ID" value="C.cajan_38587.t.cds1"/>
    <property type="gene ID" value="C.cajan_38587"/>
</dbReference>
<name>A0A151RE96_CAJCA</name>
<evidence type="ECO:0000256" key="1">
    <source>
        <dbReference type="SAM" id="Phobius"/>
    </source>
</evidence>
<dbReference type="PANTHER" id="PTHR31286:SF171">
    <property type="entry name" value="CCHC-TYPE DOMAIN-CONTAINING PROTEIN"/>
    <property type="match status" value="1"/>
</dbReference>
<dbReference type="Proteomes" id="UP000075243">
    <property type="component" value="Unassembled WGS sequence"/>
</dbReference>
<sequence>MDREEVIEGGPWMIFDHYIMVRPWILDFVASNEKIDCTLAWIHFPCLGINFYDTSMLLAFFMMVGVGKLKKD</sequence>
<dbReference type="InterPro" id="IPR040256">
    <property type="entry name" value="At4g02000-like"/>
</dbReference>
<evidence type="ECO:0000313" key="3">
    <source>
        <dbReference type="Proteomes" id="UP000075243"/>
    </source>
</evidence>
<organism evidence="2 3">
    <name type="scientific">Cajanus cajan</name>
    <name type="common">Pigeon pea</name>
    <name type="synonym">Cajanus indicus</name>
    <dbReference type="NCBI Taxonomy" id="3821"/>
    <lineage>
        <taxon>Eukaryota</taxon>
        <taxon>Viridiplantae</taxon>
        <taxon>Streptophyta</taxon>
        <taxon>Embryophyta</taxon>
        <taxon>Tracheophyta</taxon>
        <taxon>Spermatophyta</taxon>
        <taxon>Magnoliopsida</taxon>
        <taxon>eudicotyledons</taxon>
        <taxon>Gunneridae</taxon>
        <taxon>Pentapetalae</taxon>
        <taxon>rosids</taxon>
        <taxon>fabids</taxon>
        <taxon>Fabales</taxon>
        <taxon>Fabaceae</taxon>
        <taxon>Papilionoideae</taxon>
        <taxon>50 kb inversion clade</taxon>
        <taxon>NPAAA clade</taxon>
        <taxon>indigoferoid/millettioid clade</taxon>
        <taxon>Phaseoleae</taxon>
        <taxon>Cajanus</taxon>
    </lineage>
</organism>
<keyword evidence="1" id="KW-0472">Membrane</keyword>
<protein>
    <submittedName>
        <fullName evidence="2">Uncharacterized protein</fullName>
    </submittedName>
</protein>